<keyword evidence="3" id="KW-1185">Reference proteome</keyword>
<dbReference type="AlphaFoldDB" id="A0A0E9LWJ7"/>
<gene>
    <name evidence="2" type="ORF">JCM15548_11833</name>
</gene>
<dbReference type="GO" id="GO:0008270">
    <property type="term" value="F:zinc ion binding"/>
    <property type="evidence" value="ECO:0007669"/>
    <property type="project" value="InterPro"/>
</dbReference>
<dbReference type="EMBL" id="BAZW01000011">
    <property type="protein sequence ID" value="GAO29624.1"/>
    <property type="molecule type" value="Genomic_DNA"/>
</dbReference>
<evidence type="ECO:0000313" key="3">
    <source>
        <dbReference type="Proteomes" id="UP000032900"/>
    </source>
</evidence>
<evidence type="ECO:0000313" key="2">
    <source>
        <dbReference type="EMBL" id="GAO29624.1"/>
    </source>
</evidence>
<comment type="caution">
    <text evidence="2">The sequence shown here is derived from an EMBL/GenBank/DDBJ whole genome shotgun (WGS) entry which is preliminary data.</text>
</comment>
<proteinExistence type="predicted"/>
<dbReference type="Pfam" id="PF08915">
    <property type="entry name" value="tRNA-Thr_ED"/>
    <property type="match status" value="1"/>
</dbReference>
<dbReference type="OrthoDB" id="9789820at2"/>
<dbReference type="InterPro" id="IPR015011">
    <property type="entry name" value="Threonyl-tRNA_syn_edit_dom_arc"/>
</dbReference>
<reference evidence="2 3" key="1">
    <citation type="journal article" date="2015" name="Microbes Environ.">
        <title>Distribution and evolution of nitrogen fixation genes in the phylum bacteroidetes.</title>
        <authorList>
            <person name="Inoue J."/>
            <person name="Oshima K."/>
            <person name="Suda W."/>
            <person name="Sakamoto M."/>
            <person name="Iino T."/>
            <person name="Noda S."/>
            <person name="Hongoh Y."/>
            <person name="Hattori M."/>
            <person name="Ohkuma M."/>
        </authorList>
    </citation>
    <scope>NUCLEOTIDE SEQUENCE [LARGE SCALE GENOMIC DNA]</scope>
    <source>
        <strain evidence="2">JCM 15548</strain>
    </source>
</reference>
<dbReference type="Gene3D" id="3.50.80.10">
    <property type="entry name" value="D-tyrosyl-tRNA(Tyr) deacylase"/>
    <property type="match status" value="1"/>
</dbReference>
<accession>A0A0E9LWJ7</accession>
<evidence type="ECO:0000259" key="1">
    <source>
        <dbReference type="Pfam" id="PF08915"/>
    </source>
</evidence>
<dbReference type="GO" id="GO:0004829">
    <property type="term" value="F:threonine-tRNA ligase activity"/>
    <property type="evidence" value="ECO:0007669"/>
    <property type="project" value="InterPro"/>
</dbReference>
<feature type="domain" description="Threonyl-tRNA synthetase editing" evidence="1">
    <location>
        <begin position="1"/>
        <end position="134"/>
    </location>
</feature>
<dbReference type="InterPro" id="IPR023509">
    <property type="entry name" value="DTD-like_sf"/>
</dbReference>
<dbReference type="GO" id="GO:0005737">
    <property type="term" value="C:cytoplasm"/>
    <property type="evidence" value="ECO:0007669"/>
    <property type="project" value="InterPro"/>
</dbReference>
<dbReference type="STRING" id="1236989.JCM15548_11833"/>
<dbReference type="GO" id="GO:0005524">
    <property type="term" value="F:ATP binding"/>
    <property type="evidence" value="ECO:0007669"/>
    <property type="project" value="InterPro"/>
</dbReference>
<name>A0A0E9LWJ7_9BACT</name>
<dbReference type="RefSeq" id="WP_062124034.1">
    <property type="nucleotide sequence ID" value="NZ_BAZW01000011.1"/>
</dbReference>
<sequence>MKVLCFYTSKFSYTIGDKNHEEADEPALEGRFSSCIVAYIQAEETDETQDILSREKKLTNHLKWVARKNNTESIVLHSFAHLSASKASLSFTRELFKATKARLENGHYQTAITPFGYFLNLSMEAPGFSMARIWADL</sequence>
<dbReference type="Proteomes" id="UP000032900">
    <property type="component" value="Unassembled WGS sequence"/>
</dbReference>
<protein>
    <recommendedName>
        <fullName evidence="1">Threonyl-tRNA synthetase editing domain-containing protein</fullName>
    </recommendedName>
</protein>
<organism evidence="2 3">
    <name type="scientific">Geofilum rubicundum JCM 15548</name>
    <dbReference type="NCBI Taxonomy" id="1236989"/>
    <lineage>
        <taxon>Bacteria</taxon>
        <taxon>Pseudomonadati</taxon>
        <taxon>Bacteroidota</taxon>
        <taxon>Bacteroidia</taxon>
        <taxon>Marinilabiliales</taxon>
        <taxon>Marinilabiliaceae</taxon>
        <taxon>Geofilum</taxon>
    </lineage>
</organism>